<protein>
    <submittedName>
        <fullName evidence="2">Uncharacterized protein</fullName>
    </submittedName>
</protein>
<name>A0A840IM62_9ACTN</name>
<accession>A0A840IM62</accession>
<dbReference type="AlphaFoldDB" id="A0A840IM62"/>
<reference evidence="2 3" key="1">
    <citation type="submission" date="2020-08" db="EMBL/GenBank/DDBJ databases">
        <title>Genomic Encyclopedia of Archaeal and Bacterial Type Strains, Phase II (KMG-II): from individual species to whole genera.</title>
        <authorList>
            <person name="Goeker M."/>
        </authorList>
    </citation>
    <scope>NUCLEOTIDE SEQUENCE [LARGE SCALE GENOMIC DNA]</scope>
    <source>
        <strain evidence="2 3">DSM 23288</strain>
    </source>
</reference>
<keyword evidence="3" id="KW-1185">Reference proteome</keyword>
<feature type="compositionally biased region" description="Basic and acidic residues" evidence="1">
    <location>
        <begin position="29"/>
        <end position="40"/>
    </location>
</feature>
<comment type="caution">
    <text evidence="2">The sequence shown here is derived from an EMBL/GenBank/DDBJ whole genome shotgun (WGS) entry which is preliminary data.</text>
</comment>
<evidence type="ECO:0000313" key="3">
    <source>
        <dbReference type="Proteomes" id="UP000585272"/>
    </source>
</evidence>
<feature type="region of interest" description="Disordered" evidence="1">
    <location>
        <begin position="29"/>
        <end position="74"/>
    </location>
</feature>
<dbReference type="Proteomes" id="UP000585272">
    <property type="component" value="Unassembled WGS sequence"/>
</dbReference>
<dbReference type="EMBL" id="JACHNU010000010">
    <property type="protein sequence ID" value="MBB4665084.1"/>
    <property type="molecule type" value="Genomic_DNA"/>
</dbReference>
<dbReference type="RefSeq" id="WP_183345696.1">
    <property type="nucleotide sequence ID" value="NZ_JACHNU010000010.1"/>
</dbReference>
<proteinExistence type="predicted"/>
<evidence type="ECO:0000256" key="1">
    <source>
        <dbReference type="SAM" id="MobiDB-lite"/>
    </source>
</evidence>
<gene>
    <name evidence="2" type="ORF">BDZ31_004703</name>
</gene>
<sequence length="74" mass="8263">MRPPLLRPSGGDFHVSTLRFLAGQARRELDAHDRRAERDANAPAGARARLQRTAQITQQRLAGAQARRRNRPPG</sequence>
<organism evidence="2 3">
    <name type="scientific">Conexibacter arvalis</name>
    <dbReference type="NCBI Taxonomy" id="912552"/>
    <lineage>
        <taxon>Bacteria</taxon>
        <taxon>Bacillati</taxon>
        <taxon>Actinomycetota</taxon>
        <taxon>Thermoleophilia</taxon>
        <taxon>Solirubrobacterales</taxon>
        <taxon>Conexibacteraceae</taxon>
        <taxon>Conexibacter</taxon>
    </lineage>
</organism>
<evidence type="ECO:0000313" key="2">
    <source>
        <dbReference type="EMBL" id="MBB4665084.1"/>
    </source>
</evidence>